<dbReference type="Proteomes" id="UP000524246">
    <property type="component" value="Unassembled WGS sequence"/>
</dbReference>
<gene>
    <name evidence="1" type="ORF">GYA55_02130</name>
</gene>
<evidence type="ECO:0000313" key="1">
    <source>
        <dbReference type="EMBL" id="NMC61946.1"/>
    </source>
</evidence>
<dbReference type="PROSITE" id="PS51257">
    <property type="entry name" value="PROKAR_LIPOPROTEIN"/>
    <property type="match status" value="1"/>
</dbReference>
<accession>A0A7X9FQC3</accession>
<dbReference type="AlphaFoldDB" id="A0A7X9FQC3"/>
<evidence type="ECO:0000313" key="2">
    <source>
        <dbReference type="Proteomes" id="UP000524246"/>
    </source>
</evidence>
<comment type="caution">
    <text evidence="1">The sequence shown here is derived from an EMBL/GenBank/DDBJ whole genome shotgun (WGS) entry which is preliminary data.</text>
</comment>
<dbReference type="EMBL" id="JAAZON010000087">
    <property type="protein sequence ID" value="NMC61946.1"/>
    <property type="molecule type" value="Genomic_DNA"/>
</dbReference>
<name>A0A7X9FQC3_9DELT</name>
<reference evidence="1 2" key="1">
    <citation type="journal article" date="2020" name="Biotechnol. Biofuels">
        <title>New insights from the biogas microbiome by comprehensive genome-resolved metagenomics of nearly 1600 species originating from multiple anaerobic digesters.</title>
        <authorList>
            <person name="Campanaro S."/>
            <person name="Treu L."/>
            <person name="Rodriguez-R L.M."/>
            <person name="Kovalovszki A."/>
            <person name="Ziels R.M."/>
            <person name="Maus I."/>
            <person name="Zhu X."/>
            <person name="Kougias P.G."/>
            <person name="Basile A."/>
            <person name="Luo G."/>
            <person name="Schluter A."/>
            <person name="Konstantinidis K.T."/>
            <person name="Angelidaki I."/>
        </authorList>
    </citation>
    <scope>NUCLEOTIDE SEQUENCE [LARGE SCALE GENOMIC DNA]</scope>
    <source>
        <strain evidence="1">AS27yjCOA_65</strain>
    </source>
</reference>
<proteinExistence type="predicted"/>
<sequence>MRTNTIKISLPVVILLFAGCSLLGLSHEEKTISYRDSGSVVLSRVAPLASALNLEDSQMLGFLPMQQTSRVGHWLAINKTKRTVEIMDGDQSIVELSADGIDKLVP</sequence>
<feature type="non-terminal residue" evidence="1">
    <location>
        <position position="106"/>
    </location>
</feature>
<protein>
    <submittedName>
        <fullName evidence="1">Uncharacterized protein</fullName>
    </submittedName>
</protein>
<organism evidence="1 2">
    <name type="scientific">SAR324 cluster bacterium</name>
    <dbReference type="NCBI Taxonomy" id="2024889"/>
    <lineage>
        <taxon>Bacteria</taxon>
        <taxon>Deltaproteobacteria</taxon>
        <taxon>SAR324 cluster</taxon>
    </lineage>
</organism>